<protein>
    <recommendedName>
        <fullName evidence="8">Fe2OG dioxygenase domain-containing protein</fullName>
    </recommendedName>
</protein>
<keyword evidence="3" id="KW-0479">Metal-binding</keyword>
<keyword evidence="5" id="KW-0560">Oxidoreductase</keyword>
<keyword evidence="10" id="KW-1185">Reference proteome</keyword>
<dbReference type="InterPro" id="IPR032862">
    <property type="entry name" value="ALKBH6"/>
</dbReference>
<keyword evidence="4" id="KW-0223">Dioxygenase</keyword>
<keyword evidence="7" id="KW-0539">Nucleus</keyword>
<dbReference type="PANTHER" id="PTHR46030">
    <property type="entry name" value="ALPHA-KETOGLUTARATE-DEPENDENT DIOXYGENASE ALKB HOMOLOG 6"/>
    <property type="match status" value="1"/>
</dbReference>
<evidence type="ECO:0000259" key="8">
    <source>
        <dbReference type="PROSITE" id="PS51471"/>
    </source>
</evidence>
<comment type="subcellular location">
    <subcellularLocation>
        <location evidence="1">Nucleus</location>
    </subcellularLocation>
</comment>
<dbReference type="STRING" id="569365.A0A0D2C171"/>
<dbReference type="InterPro" id="IPR005123">
    <property type="entry name" value="Oxoglu/Fe-dep_dioxygenase_dom"/>
</dbReference>
<dbReference type="SUPFAM" id="SSF51197">
    <property type="entry name" value="Clavaminate synthase-like"/>
    <property type="match status" value="1"/>
</dbReference>
<dbReference type="HOGENOM" id="CLU_059836_0_0_1"/>
<dbReference type="PROSITE" id="PS51471">
    <property type="entry name" value="FE2OG_OXY"/>
    <property type="match status" value="1"/>
</dbReference>
<dbReference type="GO" id="GO:0005634">
    <property type="term" value="C:nucleus"/>
    <property type="evidence" value="ECO:0007669"/>
    <property type="project" value="UniProtKB-SubCell"/>
</dbReference>
<dbReference type="GO" id="GO:0051213">
    <property type="term" value="F:dioxygenase activity"/>
    <property type="evidence" value="ECO:0007669"/>
    <property type="project" value="UniProtKB-KW"/>
</dbReference>
<evidence type="ECO:0000256" key="1">
    <source>
        <dbReference type="ARBA" id="ARBA00004123"/>
    </source>
</evidence>
<dbReference type="Proteomes" id="UP000054466">
    <property type="component" value="Unassembled WGS sequence"/>
</dbReference>
<organism evidence="9 10">
    <name type="scientific">Cladophialophora immunda</name>
    <dbReference type="NCBI Taxonomy" id="569365"/>
    <lineage>
        <taxon>Eukaryota</taxon>
        <taxon>Fungi</taxon>
        <taxon>Dikarya</taxon>
        <taxon>Ascomycota</taxon>
        <taxon>Pezizomycotina</taxon>
        <taxon>Eurotiomycetes</taxon>
        <taxon>Chaetothyriomycetidae</taxon>
        <taxon>Chaetothyriales</taxon>
        <taxon>Herpotrichiellaceae</taxon>
        <taxon>Cladophialophora</taxon>
    </lineage>
</organism>
<dbReference type="GeneID" id="27349888"/>
<name>A0A0D2C171_9EURO</name>
<gene>
    <name evidence="9" type="ORF">PV07_10694</name>
</gene>
<dbReference type="VEuPathDB" id="FungiDB:PV07_10694"/>
<evidence type="ECO:0000313" key="10">
    <source>
        <dbReference type="Proteomes" id="UP000054466"/>
    </source>
</evidence>
<accession>A0A0D2C171</accession>
<dbReference type="InterPro" id="IPR037151">
    <property type="entry name" value="AlkB-like_sf"/>
</dbReference>
<dbReference type="Gene3D" id="2.60.120.590">
    <property type="entry name" value="Alpha-ketoglutarate-dependent dioxygenase AlkB-like"/>
    <property type="match status" value="1"/>
</dbReference>
<evidence type="ECO:0000256" key="2">
    <source>
        <dbReference type="ARBA" id="ARBA00007879"/>
    </source>
</evidence>
<proteinExistence type="inferred from homology"/>
<evidence type="ECO:0000313" key="9">
    <source>
        <dbReference type="EMBL" id="KIW25018.1"/>
    </source>
</evidence>
<dbReference type="RefSeq" id="XP_016245234.1">
    <property type="nucleotide sequence ID" value="XM_016398043.1"/>
</dbReference>
<evidence type="ECO:0000256" key="5">
    <source>
        <dbReference type="ARBA" id="ARBA00023002"/>
    </source>
</evidence>
<evidence type="ECO:0000256" key="7">
    <source>
        <dbReference type="ARBA" id="ARBA00023242"/>
    </source>
</evidence>
<dbReference type="AlphaFoldDB" id="A0A0D2C171"/>
<dbReference type="GO" id="GO:0046872">
    <property type="term" value="F:metal ion binding"/>
    <property type="evidence" value="ECO:0007669"/>
    <property type="project" value="UniProtKB-KW"/>
</dbReference>
<keyword evidence="6" id="KW-0408">Iron</keyword>
<reference evidence="9 10" key="1">
    <citation type="submission" date="2015-01" db="EMBL/GenBank/DDBJ databases">
        <title>The Genome Sequence of Cladophialophora immunda CBS83496.</title>
        <authorList>
            <consortium name="The Broad Institute Genomics Platform"/>
            <person name="Cuomo C."/>
            <person name="de Hoog S."/>
            <person name="Gorbushina A."/>
            <person name="Stielow B."/>
            <person name="Teixiera M."/>
            <person name="Abouelleil A."/>
            <person name="Chapman S.B."/>
            <person name="Priest M."/>
            <person name="Young S.K."/>
            <person name="Wortman J."/>
            <person name="Nusbaum C."/>
            <person name="Birren B."/>
        </authorList>
    </citation>
    <scope>NUCLEOTIDE SEQUENCE [LARGE SCALE GENOMIC DNA]</scope>
    <source>
        <strain evidence="9 10">CBS 83496</strain>
    </source>
</reference>
<dbReference type="Pfam" id="PF13532">
    <property type="entry name" value="2OG-FeII_Oxy_2"/>
    <property type="match status" value="1"/>
</dbReference>
<dbReference type="InterPro" id="IPR027450">
    <property type="entry name" value="AlkB-like"/>
</dbReference>
<feature type="domain" description="Fe2OG dioxygenase" evidence="8">
    <location>
        <begin position="110"/>
        <end position="235"/>
    </location>
</feature>
<evidence type="ECO:0000256" key="4">
    <source>
        <dbReference type="ARBA" id="ARBA00022964"/>
    </source>
</evidence>
<sequence length="251" mass="28248">MYIFLVHSVLNCKYSASSPAMDPIEGLPPSCYYVPSFITPSEEQQILNDIHKLPESRWTVLTHRRLLSLPSTLTGPARDTLLACPLPAYLDTIVARLEQGKYFENSTHKAPNHVLINEYKPGEGIMPHEDGPAYDPITATVSLGSHTVLEIYKKNEAGEREAKPTWRILQEPRSLLVTTGEMYVNTLHGISEIQTDENLDGKQIVNWDLLGDQRPYETGQARRQTRISLTLRDVIKVAKLGGALKFMNKRP</sequence>
<evidence type="ECO:0000256" key="6">
    <source>
        <dbReference type="ARBA" id="ARBA00023004"/>
    </source>
</evidence>
<dbReference type="PANTHER" id="PTHR46030:SF1">
    <property type="entry name" value="ALPHA-KETOGLUTARATE-DEPENDENT DIOXYGENASE ALKB HOMOLOG 6"/>
    <property type="match status" value="1"/>
</dbReference>
<dbReference type="EMBL" id="KN847045">
    <property type="protein sequence ID" value="KIW25018.1"/>
    <property type="molecule type" value="Genomic_DNA"/>
</dbReference>
<comment type="similarity">
    <text evidence="2">Belongs to the alkB family.</text>
</comment>
<evidence type="ECO:0000256" key="3">
    <source>
        <dbReference type="ARBA" id="ARBA00022723"/>
    </source>
</evidence>